<dbReference type="Proteomes" id="UP000261174">
    <property type="component" value="Unassembled WGS sequence"/>
</dbReference>
<evidence type="ECO:0000256" key="1">
    <source>
        <dbReference type="SAM" id="SignalP"/>
    </source>
</evidence>
<organism evidence="3 4">
    <name type="scientific">Chitinophaga silvisoli</name>
    <dbReference type="NCBI Taxonomy" id="2291814"/>
    <lineage>
        <taxon>Bacteria</taxon>
        <taxon>Pseudomonadati</taxon>
        <taxon>Bacteroidota</taxon>
        <taxon>Chitinophagia</taxon>
        <taxon>Chitinophagales</taxon>
        <taxon>Chitinophagaceae</taxon>
        <taxon>Chitinophaga</taxon>
    </lineage>
</organism>
<keyword evidence="1" id="KW-0732">Signal</keyword>
<dbReference type="AlphaFoldDB" id="A0A3E1P2Y5"/>
<accession>A0A3E1P2Y5</accession>
<dbReference type="Pfam" id="PF14289">
    <property type="entry name" value="DUF4369"/>
    <property type="match status" value="1"/>
</dbReference>
<feature type="domain" description="DUF4369" evidence="2">
    <location>
        <begin position="21"/>
        <end position="119"/>
    </location>
</feature>
<evidence type="ECO:0000259" key="2">
    <source>
        <dbReference type="Pfam" id="PF14289"/>
    </source>
</evidence>
<feature type="chain" id="PRO_5017550749" evidence="1">
    <location>
        <begin position="17"/>
        <end position="226"/>
    </location>
</feature>
<proteinExistence type="predicted"/>
<sequence length="226" mass="25434">MIRLLLALLFPLTVAAQQSPFVLKGQIGHLGPDCHLYLSYLSDGKEVHDTAQLQDGKFEFKGSVREVSDALMLLSTPQSMDNVGLDAIFFYIEKGTMELSGKDSLMTAIFTAGPVNQEYQELLAQLKPFRERQKRIYLEYTSAPLEARHIPAFQAAIAEEYAAMRKEERQVYLTYAAKHPNSVISVTALEWYADGKPDQQADDLYRRLSPAVRNSAKGKAFEKLLK</sequence>
<keyword evidence="4" id="KW-1185">Reference proteome</keyword>
<name>A0A3E1P2Y5_9BACT</name>
<comment type="caution">
    <text evidence="3">The sequence shown here is derived from an EMBL/GenBank/DDBJ whole genome shotgun (WGS) entry which is preliminary data.</text>
</comment>
<dbReference type="InterPro" id="IPR025380">
    <property type="entry name" value="DUF4369"/>
</dbReference>
<dbReference type="OrthoDB" id="1069091at2"/>
<evidence type="ECO:0000313" key="3">
    <source>
        <dbReference type="EMBL" id="RFM34525.1"/>
    </source>
</evidence>
<feature type="signal peptide" evidence="1">
    <location>
        <begin position="1"/>
        <end position="16"/>
    </location>
</feature>
<dbReference type="RefSeq" id="WP_116854108.1">
    <property type="nucleotide sequence ID" value="NZ_QTJV01000004.1"/>
</dbReference>
<evidence type="ECO:0000313" key="4">
    <source>
        <dbReference type="Proteomes" id="UP000261174"/>
    </source>
</evidence>
<gene>
    <name evidence="3" type="ORF">DXN04_14730</name>
</gene>
<reference evidence="3 4" key="1">
    <citation type="submission" date="2018-08" db="EMBL/GenBank/DDBJ databases">
        <title>Chitinophaga sp. K20C18050901, a novel bacterium isolated from forest soil.</title>
        <authorList>
            <person name="Wang C."/>
        </authorList>
    </citation>
    <scope>NUCLEOTIDE SEQUENCE [LARGE SCALE GENOMIC DNA]</scope>
    <source>
        <strain evidence="3 4">K20C18050901</strain>
    </source>
</reference>
<dbReference type="EMBL" id="QTJV01000004">
    <property type="protein sequence ID" value="RFM34525.1"/>
    <property type="molecule type" value="Genomic_DNA"/>
</dbReference>
<protein>
    <submittedName>
        <fullName evidence="3">DUF4369 domain-containing protein</fullName>
    </submittedName>
</protein>